<feature type="domain" description="C2" evidence="2">
    <location>
        <begin position="159"/>
        <end position="278"/>
    </location>
</feature>
<dbReference type="Gene3D" id="2.60.40.150">
    <property type="entry name" value="C2 domain"/>
    <property type="match status" value="2"/>
</dbReference>
<keyword evidence="4" id="KW-1185">Reference proteome</keyword>
<evidence type="ECO:0000259" key="2">
    <source>
        <dbReference type="PROSITE" id="PS50004"/>
    </source>
</evidence>
<dbReference type="GO" id="GO:0030276">
    <property type="term" value="F:clathrin binding"/>
    <property type="evidence" value="ECO:0007669"/>
    <property type="project" value="TreeGrafter"/>
</dbReference>
<dbReference type="Proteomes" id="UP000271974">
    <property type="component" value="Unassembled WGS sequence"/>
</dbReference>
<dbReference type="GO" id="GO:0070382">
    <property type="term" value="C:exocytic vesicle"/>
    <property type="evidence" value="ECO:0007669"/>
    <property type="project" value="TreeGrafter"/>
</dbReference>
<dbReference type="GO" id="GO:0048488">
    <property type="term" value="P:synaptic vesicle endocytosis"/>
    <property type="evidence" value="ECO:0007669"/>
    <property type="project" value="TreeGrafter"/>
</dbReference>
<dbReference type="Pfam" id="PF00168">
    <property type="entry name" value="C2"/>
    <property type="match status" value="2"/>
</dbReference>
<feature type="domain" description="C2" evidence="2">
    <location>
        <begin position="289"/>
        <end position="422"/>
    </location>
</feature>
<dbReference type="PANTHER" id="PTHR10024:SF252">
    <property type="entry name" value="SYNAPTOTAGMIN-12"/>
    <property type="match status" value="1"/>
</dbReference>
<dbReference type="PROSITE" id="PS50004">
    <property type="entry name" value="C2"/>
    <property type="match status" value="2"/>
</dbReference>
<dbReference type="GO" id="GO:0001786">
    <property type="term" value="F:phosphatidylserine binding"/>
    <property type="evidence" value="ECO:0007669"/>
    <property type="project" value="TreeGrafter"/>
</dbReference>
<dbReference type="GO" id="GO:0048791">
    <property type="term" value="P:calcium ion-regulated exocytosis of neurotransmitter"/>
    <property type="evidence" value="ECO:0007669"/>
    <property type="project" value="TreeGrafter"/>
</dbReference>
<dbReference type="InterPro" id="IPR000008">
    <property type="entry name" value="C2_dom"/>
</dbReference>
<dbReference type="EMBL" id="RQTK01001176">
    <property type="protein sequence ID" value="RUS71678.1"/>
    <property type="molecule type" value="Genomic_DNA"/>
</dbReference>
<dbReference type="FunFam" id="2.60.40.150:FF:000080">
    <property type="entry name" value="Putative synaptotagmin-12"/>
    <property type="match status" value="1"/>
</dbReference>
<dbReference type="InterPro" id="IPR035892">
    <property type="entry name" value="C2_domain_sf"/>
</dbReference>
<dbReference type="InterPro" id="IPR030537">
    <property type="entry name" value="Syt12_C2B"/>
</dbReference>
<proteinExistence type="predicted"/>
<organism evidence="3 4">
    <name type="scientific">Elysia chlorotica</name>
    <name type="common">Eastern emerald elysia</name>
    <name type="synonym">Sea slug</name>
    <dbReference type="NCBI Taxonomy" id="188477"/>
    <lineage>
        <taxon>Eukaryota</taxon>
        <taxon>Metazoa</taxon>
        <taxon>Spiralia</taxon>
        <taxon>Lophotrochozoa</taxon>
        <taxon>Mollusca</taxon>
        <taxon>Gastropoda</taxon>
        <taxon>Heterobranchia</taxon>
        <taxon>Euthyneura</taxon>
        <taxon>Panpulmonata</taxon>
        <taxon>Sacoglossa</taxon>
        <taxon>Placobranchoidea</taxon>
        <taxon>Plakobranchidae</taxon>
        <taxon>Elysia</taxon>
    </lineage>
</organism>
<dbReference type="AlphaFoldDB" id="A0A3S0Z8C1"/>
<dbReference type="GO" id="GO:0098793">
    <property type="term" value="C:presynapse"/>
    <property type="evidence" value="ECO:0007669"/>
    <property type="project" value="GOC"/>
</dbReference>
<dbReference type="OrthoDB" id="67700at2759"/>
<gene>
    <name evidence="3" type="ORF">EGW08_020567</name>
</gene>
<dbReference type="PANTHER" id="PTHR10024">
    <property type="entry name" value="SYNAPTOTAGMIN"/>
    <property type="match status" value="1"/>
</dbReference>
<dbReference type="STRING" id="188477.A0A3S0Z8C1"/>
<comment type="caution">
    <text evidence="3">The sequence shown here is derived from an EMBL/GenBank/DDBJ whole genome shotgun (WGS) entry which is preliminary data.</text>
</comment>
<reference evidence="3 4" key="1">
    <citation type="submission" date="2019-01" db="EMBL/GenBank/DDBJ databases">
        <title>A draft genome assembly of the solar-powered sea slug Elysia chlorotica.</title>
        <authorList>
            <person name="Cai H."/>
            <person name="Li Q."/>
            <person name="Fang X."/>
            <person name="Li J."/>
            <person name="Curtis N.E."/>
            <person name="Altenburger A."/>
            <person name="Shibata T."/>
            <person name="Feng M."/>
            <person name="Maeda T."/>
            <person name="Schwartz J.A."/>
            <person name="Shigenobu S."/>
            <person name="Lundholm N."/>
            <person name="Nishiyama T."/>
            <person name="Yang H."/>
            <person name="Hasebe M."/>
            <person name="Li S."/>
            <person name="Pierce S.K."/>
            <person name="Wang J."/>
        </authorList>
    </citation>
    <scope>NUCLEOTIDE SEQUENCE [LARGE SCALE GENOMIC DNA]</scope>
    <source>
        <strain evidence="3">EC2010</strain>
        <tissue evidence="3">Whole organism of an adult</tissue>
    </source>
</reference>
<evidence type="ECO:0000313" key="3">
    <source>
        <dbReference type="EMBL" id="RUS71678.1"/>
    </source>
</evidence>
<dbReference type="CDD" id="cd08406">
    <property type="entry name" value="C2B_Synaptotagmin-12"/>
    <property type="match status" value="1"/>
</dbReference>
<evidence type="ECO:0000256" key="1">
    <source>
        <dbReference type="SAM" id="MobiDB-lite"/>
    </source>
</evidence>
<feature type="region of interest" description="Disordered" evidence="1">
    <location>
        <begin position="88"/>
        <end position="119"/>
    </location>
</feature>
<name>A0A3S0Z8C1_ELYCH</name>
<accession>A0A3S0Z8C1</accession>
<dbReference type="GO" id="GO:0005544">
    <property type="term" value="F:calcium-dependent phospholipid binding"/>
    <property type="evidence" value="ECO:0007669"/>
    <property type="project" value="TreeGrafter"/>
</dbReference>
<dbReference type="SMART" id="SM00239">
    <property type="entry name" value="C2"/>
    <property type="match status" value="2"/>
</dbReference>
<dbReference type="GO" id="GO:0000149">
    <property type="term" value="F:SNARE binding"/>
    <property type="evidence" value="ECO:0007669"/>
    <property type="project" value="TreeGrafter"/>
</dbReference>
<protein>
    <recommendedName>
        <fullName evidence="2">C2 domain-containing protein</fullName>
    </recommendedName>
</protein>
<dbReference type="SUPFAM" id="SSF49562">
    <property type="entry name" value="C2 domain (Calcium/lipid-binding domain, CaLB)"/>
    <property type="match status" value="2"/>
</dbReference>
<sequence>MSDWGVALLVIMLVAAMALAIGVLTRLFGVYHLAWCLGTDEEKAGLTTNEKGHGFMVGSNSSDFTLETSGCGKGTHAHYDNLGLQIGKHGDATQSAPETTEENPLPASQGGSGKSSPVSIGNSSIASDLDLGHGIRRAESCESVASDSSVLDMQPDMPRIGQIEFSLEYDREVSELIVSLFQCRDLTPNPYTGTLDTYVKGILMPGGDDKFHTKTIKNSTDPVYKERFLFSVEPEYLQGKSLQLQVFSVDKYARQKVIGEADVRVGDIDLNMPIKMWFNLRDIDERPTEYGDILFSLSYLPTAERLTVVIVKARSLKWRDGKDSGDPFVKVYLLQNGKKISKKKTTVKRGEKNPIFNEAMIFSVPAAALPTVQLRITVAEFQTEMKTPSLGHVIVGAHTSGTEATHWNQMMTSLRKPVAMWHFMRK</sequence>
<dbReference type="GO" id="GO:0005886">
    <property type="term" value="C:plasma membrane"/>
    <property type="evidence" value="ECO:0007669"/>
    <property type="project" value="TreeGrafter"/>
</dbReference>
<dbReference type="GO" id="GO:0005509">
    <property type="term" value="F:calcium ion binding"/>
    <property type="evidence" value="ECO:0007669"/>
    <property type="project" value="TreeGrafter"/>
</dbReference>
<evidence type="ECO:0000313" key="4">
    <source>
        <dbReference type="Proteomes" id="UP000271974"/>
    </source>
</evidence>